<gene>
    <name evidence="1" type="ORF">GJQ69_01190</name>
</gene>
<reference evidence="1 2" key="1">
    <citation type="submission" date="2019-11" db="EMBL/GenBank/DDBJ databases">
        <authorList>
            <person name="Ren C."/>
            <person name="Wang H."/>
            <person name="Xu Y."/>
        </authorList>
    </citation>
    <scope>NUCLEOTIDE SEQUENCE [LARGE SCALE GENOMIC DNA]</scope>
    <source>
        <strain evidence="1 2">LBM 19010</strain>
    </source>
</reference>
<evidence type="ECO:0000313" key="2">
    <source>
        <dbReference type="Proteomes" id="UP000501316"/>
    </source>
</evidence>
<sequence>MDIKKVLGVGVGLAATGFGVYKLLSGREPQKYSSKWFETVSDQVLNTEREIVRKQYCSAGDNFSMAVSLQNLLRLFDSALSKRAWGDEIPHGPSYHREHGYNLFKND</sequence>
<evidence type="ECO:0000313" key="1">
    <source>
        <dbReference type="EMBL" id="QKN23222.1"/>
    </source>
</evidence>
<dbReference type="RefSeq" id="WP_174192753.1">
    <property type="nucleotide sequence ID" value="NZ_CP046051.1"/>
</dbReference>
<proteinExistence type="predicted"/>
<organism evidence="1 2">
    <name type="scientific">Caproicibacterium lactatifermentans</name>
    <dbReference type="NCBI Taxonomy" id="2666138"/>
    <lineage>
        <taxon>Bacteria</taxon>
        <taxon>Bacillati</taxon>
        <taxon>Bacillota</taxon>
        <taxon>Clostridia</taxon>
        <taxon>Eubacteriales</taxon>
        <taxon>Oscillospiraceae</taxon>
        <taxon>Caproicibacterium</taxon>
    </lineage>
</organism>
<dbReference type="KEGG" id="clf:GJQ69_01190"/>
<accession>A0A859DR09</accession>
<protein>
    <submittedName>
        <fullName evidence="1">Uncharacterized protein</fullName>
    </submittedName>
</protein>
<dbReference type="Proteomes" id="UP000501316">
    <property type="component" value="Chromosome"/>
</dbReference>
<dbReference type="AlphaFoldDB" id="A0A859DR09"/>
<name>A0A859DR09_9FIRM</name>
<dbReference type="EMBL" id="CP046051">
    <property type="protein sequence ID" value="QKN23222.1"/>
    <property type="molecule type" value="Genomic_DNA"/>
</dbReference>